<dbReference type="Gene3D" id="2.60.40.10">
    <property type="entry name" value="Immunoglobulins"/>
    <property type="match status" value="1"/>
</dbReference>
<comment type="caution">
    <text evidence="3">The sequence shown here is derived from an EMBL/GenBank/DDBJ whole genome shotgun (WGS) entry which is preliminary data.</text>
</comment>
<gene>
    <name evidence="3" type="ORF">CAMP_LOCUS5776</name>
</gene>
<dbReference type="Pfam" id="PF00635">
    <property type="entry name" value="Motile_Sperm"/>
    <property type="match status" value="1"/>
</dbReference>
<keyword evidence="4" id="KW-1185">Reference proteome</keyword>
<dbReference type="PROSITE" id="PS50202">
    <property type="entry name" value="MSP"/>
    <property type="match status" value="1"/>
</dbReference>
<dbReference type="Proteomes" id="UP001152747">
    <property type="component" value="Unassembled WGS sequence"/>
</dbReference>
<feature type="domain" description="MSP" evidence="2">
    <location>
        <begin position="15"/>
        <end position="136"/>
    </location>
</feature>
<protein>
    <recommendedName>
        <fullName evidence="1">Major sperm protein</fullName>
    </recommendedName>
</protein>
<evidence type="ECO:0000259" key="2">
    <source>
        <dbReference type="PROSITE" id="PS50202"/>
    </source>
</evidence>
<dbReference type="AlphaFoldDB" id="A0A9P1MWS2"/>
<accession>A0A9P1MWS2</accession>
<proteinExistence type="predicted"/>
<comment type="function">
    <text evidence="1">Central component in molecular interactions underlying sperm crawling. Forms an extensive filament system that extends from sperm villipoda, along the leading edge of the pseudopod.</text>
</comment>
<name>A0A9P1MWS2_9PELO</name>
<keyword evidence="1" id="KW-0963">Cytoplasm</keyword>
<organism evidence="3 4">
    <name type="scientific">Caenorhabditis angaria</name>
    <dbReference type="NCBI Taxonomy" id="860376"/>
    <lineage>
        <taxon>Eukaryota</taxon>
        <taxon>Metazoa</taxon>
        <taxon>Ecdysozoa</taxon>
        <taxon>Nematoda</taxon>
        <taxon>Chromadorea</taxon>
        <taxon>Rhabditida</taxon>
        <taxon>Rhabditina</taxon>
        <taxon>Rhabditomorpha</taxon>
        <taxon>Rhabditoidea</taxon>
        <taxon>Rhabditidae</taxon>
        <taxon>Peloderinae</taxon>
        <taxon>Caenorhabditis</taxon>
    </lineage>
</organism>
<dbReference type="EMBL" id="CANHGI010000002">
    <property type="protein sequence ID" value="CAI5443139.1"/>
    <property type="molecule type" value="Genomic_DNA"/>
</dbReference>
<keyword evidence="1" id="KW-0206">Cytoskeleton</keyword>
<dbReference type="OrthoDB" id="5853038at2759"/>
<sequence>MGEIGDQKKIIKIQNLPNEPPFQLKIEKEEIRFKYVIPNPAFAQIQIINELKKRFCVKVKSTDNKLFDIQPAIMFIEPGQSIYVKITLKDTTNQLPENHHYIGIFHVETSAKSVTEAFKQGKIDGVLRLPMIFEREGGAEDPPQPANVMNAD</sequence>
<evidence type="ECO:0000256" key="1">
    <source>
        <dbReference type="RuleBase" id="RU003425"/>
    </source>
</evidence>
<dbReference type="PANTHER" id="PTHR21513">
    <property type="entry name" value="MAJOR SPERM PROTEIN"/>
    <property type="match status" value="1"/>
</dbReference>
<dbReference type="InterPro" id="IPR013783">
    <property type="entry name" value="Ig-like_fold"/>
</dbReference>
<evidence type="ECO:0000313" key="4">
    <source>
        <dbReference type="Proteomes" id="UP001152747"/>
    </source>
</evidence>
<dbReference type="InterPro" id="IPR008962">
    <property type="entry name" value="PapD-like_sf"/>
</dbReference>
<evidence type="ECO:0000313" key="3">
    <source>
        <dbReference type="EMBL" id="CAI5443139.1"/>
    </source>
</evidence>
<reference evidence="3" key="1">
    <citation type="submission" date="2022-11" db="EMBL/GenBank/DDBJ databases">
        <authorList>
            <person name="Kikuchi T."/>
        </authorList>
    </citation>
    <scope>NUCLEOTIDE SEQUENCE</scope>
    <source>
        <strain evidence="3">PS1010</strain>
    </source>
</reference>
<dbReference type="InterPro" id="IPR000535">
    <property type="entry name" value="MSP_dom"/>
</dbReference>
<dbReference type="PANTHER" id="PTHR21513:SF19">
    <property type="entry name" value="MAJOR SPERM PROTEIN"/>
    <property type="match status" value="1"/>
</dbReference>
<dbReference type="SUPFAM" id="SSF49354">
    <property type="entry name" value="PapD-like"/>
    <property type="match status" value="1"/>
</dbReference>